<evidence type="ECO:0000256" key="1">
    <source>
        <dbReference type="SAM" id="MobiDB-lite"/>
    </source>
</evidence>
<proteinExistence type="predicted"/>
<feature type="region of interest" description="Disordered" evidence="1">
    <location>
        <begin position="1"/>
        <end position="38"/>
    </location>
</feature>
<feature type="region of interest" description="Disordered" evidence="1">
    <location>
        <begin position="1364"/>
        <end position="1402"/>
    </location>
</feature>
<feature type="compositionally biased region" description="Polar residues" evidence="1">
    <location>
        <begin position="1374"/>
        <end position="1385"/>
    </location>
</feature>
<gene>
    <name evidence="2" type="ORF">EDL80_00960</name>
</gene>
<protein>
    <submittedName>
        <fullName evidence="2">Uncharacterized protein</fullName>
    </submittedName>
</protein>
<evidence type="ECO:0000313" key="2">
    <source>
        <dbReference type="EMBL" id="QGR03181.1"/>
    </source>
</evidence>
<evidence type="ECO:0000313" key="3">
    <source>
        <dbReference type="Proteomes" id="UP000422822"/>
    </source>
</evidence>
<name>A0AAE6Q8S6_EHRRU</name>
<accession>A0AAE6Q8S6</accession>
<sequence length="1917" mass="210149">MMLKFAAKFKVKESSSSGKQSSDQHQANGVSIKEHSDEVAEYTVPDSDVDLDANREVIARLNEKLRGIYVGIYDIISRQFEKNYDQQVAFFDVVCLSCIEDILYRVNCIQDVLDVSVGYETTSLNVLSKKTIDSQHNAFCTTCVDRMMSSKHSRRRRHKTMTVDSQNAGYYTVAAIQANVDDNNASSTSTQGVLRQDHSVVDKEVTDSVKIQSEISKQGNGQDDIFSFIDYDFKVAVNKSSELAFIIKQRKVIVELIEKTQIIIRNLLQIFNDTSDVESRGFKKGIINPVILLKLFKLDLEIHNVIDQMNQLCSTLEELGNQLSVMVLDRGQSQATEMADRESFGRSLTLNRIASKKRQIMLKSSNSFSGVHPLSTVTRERAVQKYDVIKKGSVFQPNVDPVKVRSQIESYDKFDPFAPDAAHKINEFYIWNCISSSAGREELMRTLILEVGNKDQLIRILSAEIDMDKLVKIFPTVFTQKPSNIVGHGSSNFSTTEHGQLLNSVDYKVYPTLRSFICYVNNNYDQELWSVLQDVSTEDILIENDIVITSYLENEEEQHTVLVSDERGIDGVVVSTIESVNPYEVTVTAGDLSSINGQTDGESIVVPSLSAKVDVASSRTDDEPSYERVESECVVLQTDFNMQSVDPSGSALVADDLSSVNNQTDGESIVVASLSVKVDVASSRTDDESSYGRVESECVILQTDFNMQSVDPSGSVLVADDLSNVNGQTDGESIIVPSLSAKVDVASSRTDDESSYGRVESECVVLQTDFNMQSVDPSGSALVADDLSSVNNQTDGESIVVASLSAKVDVASSRTDDESSYGRVESECMVLQTDFNMQSVDPSGFALVADDLSNVNGQTDGESIVVPSLSAKVDVASSRTDDESSYGRVESECVVLQTDFNMQSVDPSGSALVADDLSSVNNQTDGESIVVASLSAKVDVASSRTDGESSYGRVESECMVLKTDFSVKEDQVGKIKICDDVVAQEIQGATIESCSSTEKVEGAAVTGSSLEEQGIVRRVSNAKTYGRSDSRRNNILFVDVNTLVVPDAIEKSTTSISDNIAVSDKSTPKVTVAEDKVPCDSLPGPSSSQIRVSTRLTDTIYSTSAPLTLRTGNAGVSLRKKSGKTKSVDQLPGEDSTNMLNLSASRISIGVYNFFVVQCMLHEENRHALLKSLISDVGSKEQLIKILVAEIGQDKLLEIFPSIELSEVESSLSSKLCDIVVRDRNGLFIRYDDSGNVKIVYLLQMFVDYVLNNIQKKIDCSANIPHILEEEDKCASQSVQSSESIGNVSLQDMSNIMKKDSSLYGVSGISSKDTCFDRGEFCRSNTLPNYKANNPSSKLSGHSALGMGVADSINVKSNLGSRVSPYGDCDDSKNMPSTSGMNNGKLSMKSVAGSGKSDAKSKNTGSFADQNFVFTRTVKRLSSFSSVSSKCTSLSSSVSSLDDSQDSVVVDGSLCNLVNKSLLGVRNVSSKRSGKNSSIFKMSSDVSYKRQILTPEELKAFIKDLFGQLCNTVYGIGGLTERLRSESKYMLFNWIMLCIIKSSDFEKCEATIINDIKPCCKYYKTILSVPDPEISSLYIEGLHSLDWINSKVKPIHSLIHKGKLEDVFFAMGQDNIRCETRKYMSGVNEELVEKLRNLFSVFDTECIVEEDLTLFSVQGRVIFSEEHFKSIPNDATLRAMLCKEIVIMGNIPKGFQINCQSIKVYGNVQGCIISNDGLVEVNGSVSGHVVCNSLYKSSNNGIIVRGDVAKFASVSCTNGNIEMYGNNVAGDITGQNTEIVIKSDAFTGSIFSSDGIYLYIACKVGNAFWLKLNNIRNVFIDCHLKVKYLLAFSCRFCVKKGKDFKLSDKCSDCEVSLLSSKFWTFEVSELKRLIALEFSKQEGNSGAINTQRVDNNVQGVVVDSLAYESVVHDYACK</sequence>
<reference evidence="2 3" key="1">
    <citation type="submission" date="2018-10" db="EMBL/GenBank/DDBJ databases">
        <title>Propagation and draft genome sequences of three atypical Erhlichia ruminantium isolates.</title>
        <authorList>
            <person name="Liebenberg J."/>
            <person name="Steyn H."/>
            <person name="Josemans A."/>
            <person name="Zweygarth E."/>
        </authorList>
    </citation>
    <scope>NUCLEOTIDE SEQUENCE [LARGE SCALE GENOMIC DNA]</scope>
    <source>
        <strain evidence="2 3">Omatjenne</strain>
    </source>
</reference>
<keyword evidence="3" id="KW-1185">Reference proteome</keyword>
<dbReference type="Proteomes" id="UP000422822">
    <property type="component" value="Chromosome"/>
</dbReference>
<organism evidence="2 3">
    <name type="scientific">Ehrlichia ruminantium</name>
    <name type="common">heartwater rickettsia</name>
    <name type="synonym">Cowdria ruminantium</name>
    <dbReference type="NCBI Taxonomy" id="779"/>
    <lineage>
        <taxon>Bacteria</taxon>
        <taxon>Pseudomonadati</taxon>
        <taxon>Pseudomonadota</taxon>
        <taxon>Alphaproteobacteria</taxon>
        <taxon>Rickettsiales</taxon>
        <taxon>Anaplasmataceae</taxon>
        <taxon>Ehrlichia</taxon>
    </lineage>
</organism>
<dbReference type="RefSeq" id="WP_158406348.1">
    <property type="nucleotide sequence ID" value="NZ_CP033454.1"/>
</dbReference>
<dbReference type="EMBL" id="CP033455">
    <property type="protein sequence ID" value="QGR03181.1"/>
    <property type="molecule type" value="Genomic_DNA"/>
</dbReference>